<dbReference type="EMBL" id="MCIB01000034">
    <property type="protein sequence ID" value="RKD30514.1"/>
    <property type="molecule type" value="Genomic_DNA"/>
</dbReference>
<dbReference type="InterPro" id="IPR050266">
    <property type="entry name" value="AB_hydrolase_sf"/>
</dbReference>
<evidence type="ECO:0000313" key="2">
    <source>
        <dbReference type="EMBL" id="RKD30514.1"/>
    </source>
</evidence>
<dbReference type="PRINTS" id="PR00111">
    <property type="entry name" value="ABHYDROLASE"/>
</dbReference>
<evidence type="ECO:0000259" key="1">
    <source>
        <dbReference type="Pfam" id="PF00561"/>
    </source>
</evidence>
<reference evidence="2 3" key="1">
    <citation type="submission" date="2016-08" db="EMBL/GenBank/DDBJ databases">
        <title>Novel Firmicutes and Novel Genomes.</title>
        <authorList>
            <person name="Poppleton D.I."/>
            <person name="Gribaldo S."/>
        </authorList>
    </citation>
    <scope>NUCLEOTIDE SEQUENCE [LARGE SCALE GENOMIC DNA]</scope>
    <source>
        <strain evidence="2 3">CTT3</strain>
    </source>
</reference>
<dbReference type="InterPro" id="IPR029058">
    <property type="entry name" value="AB_hydrolase_fold"/>
</dbReference>
<dbReference type="SUPFAM" id="SSF53474">
    <property type="entry name" value="alpha/beta-Hydrolases"/>
    <property type="match status" value="1"/>
</dbReference>
<dbReference type="RefSeq" id="WP_120169934.1">
    <property type="nucleotide sequence ID" value="NZ_MCIB01000034.1"/>
</dbReference>
<evidence type="ECO:0000313" key="3">
    <source>
        <dbReference type="Proteomes" id="UP000284177"/>
    </source>
</evidence>
<organism evidence="2 3">
    <name type="scientific">Thermohalobacter berrensis</name>
    <dbReference type="NCBI Taxonomy" id="99594"/>
    <lineage>
        <taxon>Bacteria</taxon>
        <taxon>Bacillati</taxon>
        <taxon>Bacillota</taxon>
        <taxon>Tissierellia</taxon>
        <taxon>Tissierellales</taxon>
        <taxon>Thermohalobacteraceae</taxon>
        <taxon>Thermohalobacter</taxon>
    </lineage>
</organism>
<comment type="caution">
    <text evidence="2">The sequence shown here is derived from an EMBL/GenBank/DDBJ whole genome shotgun (WGS) entry which is preliminary data.</text>
</comment>
<dbReference type="InterPro" id="IPR000073">
    <property type="entry name" value="AB_hydrolase_1"/>
</dbReference>
<accession>A0A419SZ39</accession>
<gene>
    <name evidence="2" type="ORF">BET03_04030</name>
</gene>
<dbReference type="OrthoDB" id="9775557at2"/>
<protein>
    <recommendedName>
        <fullName evidence="1">AB hydrolase-1 domain-containing protein</fullName>
    </recommendedName>
</protein>
<dbReference type="PANTHER" id="PTHR43798">
    <property type="entry name" value="MONOACYLGLYCEROL LIPASE"/>
    <property type="match status" value="1"/>
</dbReference>
<dbReference type="AlphaFoldDB" id="A0A419SZ39"/>
<dbReference type="Proteomes" id="UP000284177">
    <property type="component" value="Unassembled WGS sequence"/>
</dbReference>
<proteinExistence type="predicted"/>
<feature type="domain" description="AB hydrolase-1" evidence="1">
    <location>
        <begin position="22"/>
        <end position="124"/>
    </location>
</feature>
<keyword evidence="3" id="KW-1185">Reference proteome</keyword>
<sequence>MYFTASDGAKIYYETYGEENNPSIFLLHGIGGDHAMWKPQVRKYADEGFFVVAMDLRGHGSSEKVDKLTLDDWNRDILDLAKKLDIDRIHCLIGVSMGGVISQSFAANYPEKINKLVLCDTFGELKTFKEKLLGYSQVIGFRIFSLLGNKTFAKAMSSYYKEDHAQKAKKYFYDVSLKAHFNQLILARKAINNVKVLEKLKKVDVESLVLVGDLAGENFVNINRKISDSLKNSIFKIIRNSKDPSNLVNQREFDNNVLQFIKN</sequence>
<dbReference type="Gene3D" id="3.40.50.1820">
    <property type="entry name" value="alpha/beta hydrolase"/>
    <property type="match status" value="1"/>
</dbReference>
<name>A0A419SZ39_9FIRM</name>
<dbReference type="Pfam" id="PF00561">
    <property type="entry name" value="Abhydrolase_1"/>
    <property type="match status" value="1"/>
</dbReference>